<evidence type="ECO:0000313" key="5">
    <source>
        <dbReference type="Proteomes" id="UP000694843"/>
    </source>
</evidence>
<dbReference type="RefSeq" id="XP_018011623.1">
    <property type="nucleotide sequence ID" value="XM_018156134.2"/>
</dbReference>
<accession>A0A8B7NDE9</accession>
<dbReference type="SUPFAM" id="SSF54197">
    <property type="entry name" value="HIT-like"/>
    <property type="match status" value="2"/>
</dbReference>
<dbReference type="InterPro" id="IPR003010">
    <property type="entry name" value="C-N_Hydrolase"/>
</dbReference>
<name>A0A8B7NDE9_HYAAZ</name>
<evidence type="ECO:0000259" key="4">
    <source>
        <dbReference type="PROSITE" id="PS51084"/>
    </source>
</evidence>
<dbReference type="KEGG" id="hazt:108668876"/>
<feature type="domain" description="CN hydrolase" evidence="3">
    <location>
        <begin position="51"/>
        <end position="300"/>
    </location>
</feature>
<evidence type="ECO:0000256" key="2">
    <source>
        <dbReference type="PROSITE-ProRule" id="PRU00464"/>
    </source>
</evidence>
<dbReference type="InterPro" id="IPR045254">
    <property type="entry name" value="Nit1/2_C-N_Hydrolase"/>
</dbReference>
<dbReference type="AlphaFoldDB" id="A0A8B7NDE9"/>
<dbReference type="PROSITE" id="PS01227">
    <property type="entry name" value="UPF0012"/>
    <property type="match status" value="1"/>
</dbReference>
<dbReference type="InterPro" id="IPR036526">
    <property type="entry name" value="C-N_Hydrolase_sf"/>
</dbReference>
<evidence type="ECO:0000313" key="6">
    <source>
        <dbReference type="RefSeq" id="XP_018011623.1"/>
    </source>
</evidence>
<dbReference type="GO" id="GO:0016811">
    <property type="term" value="F:hydrolase activity, acting on carbon-nitrogen (but not peptide) bonds, in linear amides"/>
    <property type="evidence" value="ECO:0007669"/>
    <property type="project" value="InterPro"/>
</dbReference>
<dbReference type="PROSITE" id="PS50263">
    <property type="entry name" value="CN_HYDROLASE"/>
    <property type="match status" value="1"/>
</dbReference>
<dbReference type="OrthoDB" id="680339at2759"/>
<dbReference type="Gene3D" id="3.60.110.10">
    <property type="entry name" value="Carbon-nitrogen hydrolase"/>
    <property type="match status" value="1"/>
</dbReference>
<organism evidence="5 6">
    <name type="scientific">Hyalella azteca</name>
    <name type="common">Amphipod</name>
    <dbReference type="NCBI Taxonomy" id="294128"/>
    <lineage>
        <taxon>Eukaryota</taxon>
        <taxon>Metazoa</taxon>
        <taxon>Ecdysozoa</taxon>
        <taxon>Arthropoda</taxon>
        <taxon>Crustacea</taxon>
        <taxon>Multicrustacea</taxon>
        <taxon>Malacostraca</taxon>
        <taxon>Eumalacostraca</taxon>
        <taxon>Peracarida</taxon>
        <taxon>Amphipoda</taxon>
        <taxon>Senticaudata</taxon>
        <taxon>Talitrida</taxon>
        <taxon>Talitroidea</taxon>
        <taxon>Hyalellidae</taxon>
        <taxon>Hyalella</taxon>
    </lineage>
</organism>
<proteinExistence type="predicted"/>
<dbReference type="PANTHER" id="PTHR23088:SF27">
    <property type="entry name" value="DEAMINATED GLUTATHIONE AMIDASE"/>
    <property type="match status" value="1"/>
</dbReference>
<dbReference type="InterPro" id="IPR036265">
    <property type="entry name" value="HIT-like_sf"/>
</dbReference>
<dbReference type="InterPro" id="IPR001110">
    <property type="entry name" value="UPF0012_CS"/>
</dbReference>
<dbReference type="Gene3D" id="3.30.428.10">
    <property type="entry name" value="HIT-like"/>
    <property type="match status" value="2"/>
</dbReference>
<evidence type="ECO:0000259" key="3">
    <source>
        <dbReference type="PROSITE" id="PS50263"/>
    </source>
</evidence>
<keyword evidence="5" id="KW-1185">Reference proteome</keyword>
<protein>
    <submittedName>
        <fullName evidence="6">Nitrilase and fragile histidine triad fusion protein NitFhit isoform X1</fullName>
    </submittedName>
</protein>
<feature type="domain" description="HIT" evidence="4">
    <location>
        <begin position="345"/>
        <end position="454"/>
    </location>
</feature>
<dbReference type="InterPro" id="IPR011146">
    <property type="entry name" value="HIT-like"/>
</dbReference>
<dbReference type="PANTHER" id="PTHR23088">
    <property type="entry name" value="NITRILASE-RELATED"/>
    <property type="match status" value="1"/>
</dbReference>
<dbReference type="Pfam" id="PF01230">
    <property type="entry name" value="HIT"/>
    <property type="match status" value="1"/>
</dbReference>
<gene>
    <name evidence="6" type="primary">LOC108668876</name>
</gene>
<dbReference type="PROSITE" id="PS51084">
    <property type="entry name" value="HIT_2"/>
    <property type="match status" value="1"/>
</dbReference>
<dbReference type="Proteomes" id="UP000694843">
    <property type="component" value="Unplaced"/>
</dbReference>
<sequence>MLKCNFRSSGSFNSSVQTRDVFSIIWRISRHNLRKLFSEAKEMDVQESTRCVIAVAQMTCTSNKEKNFEQLTGLVNQAVQQKAKMIFLPEGCDYIASTRKESLEMAEELTGSFVSRIQELAREKKVWLSLGGVHLKSSCEDEPRLSNTHLIVSCDGSLRGSYAKTHLFSNNIPGLAINEADYVKPGDELSAPVVTPAGNVGLAICYDVRFPELSQALRRLGAHVLTFPSAFTVATGRAHWHVLLRARAIECQSFVVAAAQCGQHNDRRSSYGHSLVINPWGEVLCEVAEGVGVATAEINLQELTKVRGEMPCLLHSRQDLAGVALAPHLQSPRLCHLERHLPPQCSLQFGHVQVSGEGVFLRSGLSFSCSNLYPRLPGHSLVCPVRVVGRLAQLTAGEVSDLAQLTVMTHRLLCAAHNVMHNEVAIQDGPLSGQTVEQHVHVHLLPSPAGAGSLLSPDVPSVSQTPEAHRRSPEQHRAAMACAAAELRAVSASSPAVIYGAHDASFHIPQDLALNDDCRADGDNACLSSRHCVVYCVAGAWQRLHLVVLLRRRVSSLSEVLPSEASSLLGACHLLQQRVLQHLTPHASTSFIFRPPNQDFQSVHVHVLPWLVERQPSDGVYTFVSSYSVAVTQKERLLAAALQRVLQDDSSLDPLRALLGLPTD</sequence>
<dbReference type="Pfam" id="PF00795">
    <property type="entry name" value="CN_hydrolase"/>
    <property type="match status" value="1"/>
</dbReference>
<keyword evidence="1" id="KW-0378">Hydrolase</keyword>
<reference evidence="6" key="1">
    <citation type="submission" date="2025-08" db="UniProtKB">
        <authorList>
            <consortium name="RefSeq"/>
        </authorList>
    </citation>
    <scope>IDENTIFICATION</scope>
    <source>
        <tissue evidence="6">Whole organism</tissue>
    </source>
</reference>
<feature type="short sequence motif" description="Histidine triad motif" evidence="2">
    <location>
        <begin position="439"/>
        <end position="443"/>
    </location>
</feature>
<dbReference type="CDD" id="cd07572">
    <property type="entry name" value="nit"/>
    <property type="match status" value="1"/>
</dbReference>
<evidence type="ECO:0000256" key="1">
    <source>
        <dbReference type="ARBA" id="ARBA00022801"/>
    </source>
</evidence>
<dbReference type="SUPFAM" id="SSF56317">
    <property type="entry name" value="Carbon-nitrogen hydrolase"/>
    <property type="match status" value="1"/>
</dbReference>
<dbReference type="GeneID" id="108668876"/>